<dbReference type="Gene3D" id="1.10.10.10">
    <property type="entry name" value="Winged helix-like DNA-binding domain superfamily/Winged helix DNA-binding domain"/>
    <property type="match status" value="1"/>
</dbReference>
<protein>
    <submittedName>
        <fullName evidence="2">ArsR/SmtB family transcription factor</fullName>
    </submittedName>
</protein>
<dbReference type="InterPro" id="IPR036390">
    <property type="entry name" value="WH_DNA-bd_sf"/>
</dbReference>
<dbReference type="RefSeq" id="WP_378575179.1">
    <property type="nucleotide sequence ID" value="NZ_JBHSFQ010000014.1"/>
</dbReference>
<dbReference type="Pfam" id="PF12840">
    <property type="entry name" value="HTH_20"/>
    <property type="match status" value="1"/>
</dbReference>
<proteinExistence type="predicted"/>
<organism evidence="2 3">
    <name type="scientific">Nocardiopsis mangrovi</name>
    <dbReference type="NCBI Taxonomy" id="1179818"/>
    <lineage>
        <taxon>Bacteria</taxon>
        <taxon>Bacillati</taxon>
        <taxon>Actinomycetota</taxon>
        <taxon>Actinomycetes</taxon>
        <taxon>Streptosporangiales</taxon>
        <taxon>Nocardiopsidaceae</taxon>
        <taxon>Nocardiopsis</taxon>
    </lineage>
</organism>
<dbReference type="SMART" id="SM00418">
    <property type="entry name" value="HTH_ARSR"/>
    <property type="match status" value="1"/>
</dbReference>
<keyword evidence="3" id="KW-1185">Reference proteome</keyword>
<reference evidence="3" key="1">
    <citation type="journal article" date="2019" name="Int. J. Syst. Evol. Microbiol.">
        <title>The Global Catalogue of Microorganisms (GCM) 10K type strain sequencing project: providing services to taxonomists for standard genome sequencing and annotation.</title>
        <authorList>
            <consortium name="The Broad Institute Genomics Platform"/>
            <consortium name="The Broad Institute Genome Sequencing Center for Infectious Disease"/>
            <person name="Wu L."/>
            <person name="Ma J."/>
        </authorList>
    </citation>
    <scope>NUCLEOTIDE SEQUENCE [LARGE SCALE GENOMIC DNA]</scope>
    <source>
        <strain evidence="3">XZYJ18</strain>
    </source>
</reference>
<dbReference type="InterPro" id="IPR036388">
    <property type="entry name" value="WH-like_DNA-bd_sf"/>
</dbReference>
<name>A0ABV9E0X5_9ACTN</name>
<dbReference type="InterPro" id="IPR011991">
    <property type="entry name" value="ArsR-like_HTH"/>
</dbReference>
<accession>A0ABV9E0X5</accession>
<comment type="caution">
    <text evidence="2">The sequence shown here is derived from an EMBL/GenBank/DDBJ whole genome shotgun (WGS) entry which is preliminary data.</text>
</comment>
<dbReference type="Proteomes" id="UP001595923">
    <property type="component" value="Unassembled WGS sequence"/>
</dbReference>
<gene>
    <name evidence="2" type="ORF">ACFO4E_15315</name>
</gene>
<evidence type="ECO:0000313" key="2">
    <source>
        <dbReference type="EMBL" id="MFC4563233.1"/>
    </source>
</evidence>
<sequence length="115" mass="12823">MASRTANPLVHPREEDLEFLAVMAALSDPVRLGIVAMLDDHPGAFCGRIDLPVGKSAATRHFRVLREAGLLRQWDEGTRRRNALRREEVDRRFPGVLDLAVAEGRRHAGVRSMDG</sequence>
<evidence type="ECO:0000313" key="3">
    <source>
        <dbReference type="Proteomes" id="UP001595923"/>
    </source>
</evidence>
<feature type="domain" description="HTH arsR-type" evidence="1">
    <location>
        <begin position="21"/>
        <end position="98"/>
    </location>
</feature>
<dbReference type="EMBL" id="JBHSFQ010000014">
    <property type="protein sequence ID" value="MFC4563233.1"/>
    <property type="molecule type" value="Genomic_DNA"/>
</dbReference>
<evidence type="ECO:0000259" key="1">
    <source>
        <dbReference type="SMART" id="SM00418"/>
    </source>
</evidence>
<dbReference type="InterPro" id="IPR001845">
    <property type="entry name" value="HTH_ArsR_DNA-bd_dom"/>
</dbReference>
<dbReference type="CDD" id="cd00090">
    <property type="entry name" value="HTH_ARSR"/>
    <property type="match status" value="1"/>
</dbReference>
<dbReference type="SUPFAM" id="SSF46785">
    <property type="entry name" value="Winged helix' DNA-binding domain"/>
    <property type="match status" value="1"/>
</dbReference>